<dbReference type="OrthoDB" id="5985073at2759"/>
<feature type="region of interest" description="Disordered" evidence="1">
    <location>
        <begin position="200"/>
        <end position="227"/>
    </location>
</feature>
<dbReference type="AlphaFoldDB" id="A0A6A6HLG2"/>
<protein>
    <submittedName>
        <fullName evidence="3">Uncharacterized protein</fullName>
    </submittedName>
</protein>
<keyword evidence="2" id="KW-1133">Transmembrane helix</keyword>
<keyword evidence="2" id="KW-0472">Membrane</keyword>
<dbReference type="Proteomes" id="UP000800092">
    <property type="component" value="Unassembled WGS sequence"/>
</dbReference>
<evidence type="ECO:0000313" key="4">
    <source>
        <dbReference type="Proteomes" id="UP000800092"/>
    </source>
</evidence>
<gene>
    <name evidence="3" type="ORF">EV356DRAFT_304557</name>
</gene>
<keyword evidence="4" id="KW-1185">Reference proteome</keyword>
<proteinExistence type="predicted"/>
<feature type="transmembrane region" description="Helical" evidence="2">
    <location>
        <begin position="236"/>
        <end position="257"/>
    </location>
</feature>
<evidence type="ECO:0000256" key="1">
    <source>
        <dbReference type="SAM" id="MobiDB-lite"/>
    </source>
</evidence>
<organism evidence="3 4">
    <name type="scientific">Viridothelium virens</name>
    <name type="common">Speckled blister lichen</name>
    <name type="synonym">Trypethelium virens</name>
    <dbReference type="NCBI Taxonomy" id="1048519"/>
    <lineage>
        <taxon>Eukaryota</taxon>
        <taxon>Fungi</taxon>
        <taxon>Dikarya</taxon>
        <taxon>Ascomycota</taxon>
        <taxon>Pezizomycotina</taxon>
        <taxon>Dothideomycetes</taxon>
        <taxon>Dothideomycetes incertae sedis</taxon>
        <taxon>Trypetheliales</taxon>
        <taxon>Trypetheliaceae</taxon>
        <taxon>Viridothelium</taxon>
    </lineage>
</organism>
<evidence type="ECO:0000256" key="2">
    <source>
        <dbReference type="SAM" id="Phobius"/>
    </source>
</evidence>
<feature type="compositionally biased region" description="Polar residues" evidence="1">
    <location>
        <begin position="216"/>
        <end position="227"/>
    </location>
</feature>
<keyword evidence="2" id="KW-0812">Transmembrane</keyword>
<accession>A0A6A6HLG2</accession>
<reference evidence="3" key="1">
    <citation type="journal article" date="2020" name="Stud. Mycol.">
        <title>101 Dothideomycetes genomes: a test case for predicting lifestyles and emergence of pathogens.</title>
        <authorList>
            <person name="Haridas S."/>
            <person name="Albert R."/>
            <person name="Binder M."/>
            <person name="Bloem J."/>
            <person name="Labutti K."/>
            <person name="Salamov A."/>
            <person name="Andreopoulos B."/>
            <person name="Baker S."/>
            <person name="Barry K."/>
            <person name="Bills G."/>
            <person name="Bluhm B."/>
            <person name="Cannon C."/>
            <person name="Castanera R."/>
            <person name="Culley D."/>
            <person name="Daum C."/>
            <person name="Ezra D."/>
            <person name="Gonzalez J."/>
            <person name="Henrissat B."/>
            <person name="Kuo A."/>
            <person name="Liang C."/>
            <person name="Lipzen A."/>
            <person name="Lutzoni F."/>
            <person name="Magnuson J."/>
            <person name="Mondo S."/>
            <person name="Nolan M."/>
            <person name="Ohm R."/>
            <person name="Pangilinan J."/>
            <person name="Park H.-J."/>
            <person name="Ramirez L."/>
            <person name="Alfaro M."/>
            <person name="Sun H."/>
            <person name="Tritt A."/>
            <person name="Yoshinaga Y."/>
            <person name="Zwiers L.-H."/>
            <person name="Turgeon B."/>
            <person name="Goodwin S."/>
            <person name="Spatafora J."/>
            <person name="Crous P."/>
            <person name="Grigoriev I."/>
        </authorList>
    </citation>
    <scope>NUCLEOTIDE SEQUENCE</scope>
    <source>
        <strain evidence="3">Tuck. ex Michener</strain>
    </source>
</reference>
<name>A0A6A6HLG2_VIRVR</name>
<evidence type="ECO:0000313" key="3">
    <source>
        <dbReference type="EMBL" id="KAF2238310.1"/>
    </source>
</evidence>
<sequence length="341" mass="35971">MASNSTGAISSSPSSTTQLATITSPVPLTTTFTPAAHCSGFTFSSPSYYIWYNEPVVATSLTASDCYPSEFLDGYSSMVESLSQRSIAPLLGPIVCPKGWTTIPDVQSSTYVACCPSGFDGIAPPASVVHERPSYGGTCYSDFTSGQRLTVTEYNGQSLVEAKTLSQSSPGQVYAHVIDGMVQQEVLPTSTPATVDASLTTAPSSPEWTGEPTWGAASTDTPPISSSGLPNNTVKGIVIGSSIGGVSLIGLAIFFMLKKCKPNENARTRRGFEIEKDAVSAQIYEKDPFGDRGSSVSQMKTELTGPEVVHEICYELEGSPIQTTPKSFYGPQDPAGHSLKI</sequence>
<dbReference type="EMBL" id="ML991776">
    <property type="protein sequence ID" value="KAF2238310.1"/>
    <property type="molecule type" value="Genomic_DNA"/>
</dbReference>